<feature type="compositionally biased region" description="Polar residues" evidence="2">
    <location>
        <begin position="459"/>
        <end position="470"/>
    </location>
</feature>
<evidence type="ECO:0000256" key="2">
    <source>
        <dbReference type="SAM" id="MobiDB-lite"/>
    </source>
</evidence>
<dbReference type="OMA" id="LAKHANC"/>
<feature type="coiled-coil region" evidence="1">
    <location>
        <begin position="547"/>
        <end position="574"/>
    </location>
</feature>
<dbReference type="Proteomes" id="UP000219338">
    <property type="component" value="Unassembled WGS sequence"/>
</dbReference>
<keyword evidence="1" id="KW-0175">Coiled coil</keyword>
<keyword evidence="4" id="KW-1185">Reference proteome</keyword>
<evidence type="ECO:0000313" key="3">
    <source>
        <dbReference type="EMBL" id="SJK97005.1"/>
    </source>
</evidence>
<name>A0A284QKP8_ARMOS</name>
<protein>
    <submittedName>
        <fullName evidence="3">Uncharacterized protein</fullName>
    </submittedName>
</protein>
<dbReference type="AlphaFoldDB" id="A0A284QKP8"/>
<dbReference type="EMBL" id="FUEG01000001">
    <property type="protein sequence ID" value="SJK97005.1"/>
    <property type="molecule type" value="Genomic_DNA"/>
</dbReference>
<proteinExistence type="predicted"/>
<organism evidence="3 4">
    <name type="scientific">Armillaria ostoyae</name>
    <name type="common">Armillaria root rot fungus</name>
    <dbReference type="NCBI Taxonomy" id="47428"/>
    <lineage>
        <taxon>Eukaryota</taxon>
        <taxon>Fungi</taxon>
        <taxon>Dikarya</taxon>
        <taxon>Basidiomycota</taxon>
        <taxon>Agaricomycotina</taxon>
        <taxon>Agaricomycetes</taxon>
        <taxon>Agaricomycetidae</taxon>
        <taxon>Agaricales</taxon>
        <taxon>Marasmiineae</taxon>
        <taxon>Physalacriaceae</taxon>
        <taxon>Armillaria</taxon>
    </lineage>
</organism>
<feature type="region of interest" description="Disordered" evidence="2">
    <location>
        <begin position="452"/>
        <end position="494"/>
    </location>
</feature>
<evidence type="ECO:0000313" key="4">
    <source>
        <dbReference type="Proteomes" id="UP000219338"/>
    </source>
</evidence>
<feature type="compositionally biased region" description="Basic and acidic residues" evidence="2">
    <location>
        <begin position="824"/>
        <end position="835"/>
    </location>
</feature>
<feature type="compositionally biased region" description="Low complexity" evidence="2">
    <location>
        <begin position="389"/>
        <end position="398"/>
    </location>
</feature>
<feature type="compositionally biased region" description="Basic and acidic residues" evidence="2">
    <location>
        <begin position="471"/>
        <end position="481"/>
    </location>
</feature>
<sequence>MPLFDFVVSHPSEWPTEIKDLACLLDSPIPSQLVNGSCPAVSSRASPLLEELRNSLTSSSEHPTESDSEILDILDLVLSTVGTLRALSNASNNDTMQSTIPFWSLLIRSLAFVCYDKSFITQEAAFVRPRLSYVRSFMEDGHASLLISHIVEDIQRPRSVVNDEASGHLSMMTAERSNGESQEESDSETSYDDESSSETSYEHTEVSTDPTSAQSSYVPLDAHILASWRHPNSVVLPFLCVTDEEDIFSLMGGVLYQRSTWGISEPVIGIILSKTGFVGRVVLGWLDKVCPDPGVLPTIRFAYGDETRTDASLGVYDLTDPVSAVKFSQFILGLRAHVEGIVAQCQTPTFKRLSWRSDSIDDDNSGTEEQWEQGIVNWLNTVAKCRAPSESSSSHSCSFPMADSKKRATRPSSKSRPARRSMSADSKREPPPAKPAAQFVPDIDLVYPQEPSLGAARSKNPSDGASNQSVERGRQETRTDDGSSQIGKTGKRAKSADALSCSALGAKSLAGISPDAKLSFSTYAHERHITGLTNVQFKVNTKELEDSKIAASEIEELENIAAEINEMLEFYEEMTQYMKPPIAKHGLPAVDKRVEAVREHFRSQVNASPASANTRELPQEFWEIISGSLSSLLWASVGGYSKNQGGKDHNEAEARHEWDVLLNLGFVNTHELASGRVVLERALSLSRNVAADLAKSPAQFNGQTFRAVAEQAYQISLQVQQTVNRRSSSSLMERRLVLQAIEVAGDALKNKFAVLDLFEKLEEAKAATLKRNGDEPELGIVDAILTIPLDNLQNTSESLVRVTETRQTVNAARTLNPDDIAEPDSDKVSVDEPSSKAKGRTKKPSSSGPRSKKSSSSGPRSRPASLRSKSVSSRMFAIKEEQEAASQALHDDEAKRLHDANGIPETKKGSLMHPFAVTCSETKLAPKINYPTGMVMDVKELLTKLLLAVLVAEYKKPTQTYAKALVQAKMYLEASVRYLASLGVTKQGIFALATDGVEGAILMAWCSSDSERVYIVERNVRTFNISSPIEVYHFVTVLLRLREYGDTTLKSAVEAALKVKDFKQSSWSKTAQFNRME</sequence>
<feature type="compositionally biased region" description="Low complexity" evidence="2">
    <location>
        <begin position="410"/>
        <end position="424"/>
    </location>
</feature>
<feature type="compositionally biased region" description="Acidic residues" evidence="2">
    <location>
        <begin position="181"/>
        <end position="196"/>
    </location>
</feature>
<feature type="region of interest" description="Disordered" evidence="2">
    <location>
        <begin position="388"/>
        <end position="440"/>
    </location>
</feature>
<evidence type="ECO:0000256" key="1">
    <source>
        <dbReference type="SAM" id="Coils"/>
    </source>
</evidence>
<gene>
    <name evidence="3" type="ORF">ARMOST_00254</name>
</gene>
<feature type="region of interest" description="Disordered" evidence="2">
    <location>
        <begin position="810"/>
        <end position="872"/>
    </location>
</feature>
<reference evidence="4" key="1">
    <citation type="journal article" date="2017" name="Nat. Ecol. Evol.">
        <title>Genome expansion and lineage-specific genetic innovations in the forest pathogenic fungi Armillaria.</title>
        <authorList>
            <person name="Sipos G."/>
            <person name="Prasanna A.N."/>
            <person name="Walter M.C."/>
            <person name="O'Connor E."/>
            <person name="Balint B."/>
            <person name="Krizsan K."/>
            <person name="Kiss B."/>
            <person name="Hess J."/>
            <person name="Varga T."/>
            <person name="Slot J."/>
            <person name="Riley R."/>
            <person name="Boka B."/>
            <person name="Rigling D."/>
            <person name="Barry K."/>
            <person name="Lee J."/>
            <person name="Mihaltcheva S."/>
            <person name="LaButti K."/>
            <person name="Lipzen A."/>
            <person name="Waldron R."/>
            <person name="Moloney N.M."/>
            <person name="Sperisen C."/>
            <person name="Kredics L."/>
            <person name="Vagvoelgyi C."/>
            <person name="Patrignani A."/>
            <person name="Fitzpatrick D."/>
            <person name="Nagy I."/>
            <person name="Doyle S."/>
            <person name="Anderson J.B."/>
            <person name="Grigoriev I.V."/>
            <person name="Gueldener U."/>
            <person name="Muensterkoetter M."/>
            <person name="Nagy L.G."/>
        </authorList>
    </citation>
    <scope>NUCLEOTIDE SEQUENCE [LARGE SCALE GENOMIC DNA]</scope>
    <source>
        <strain evidence="4">C18/9</strain>
    </source>
</reference>
<accession>A0A284QKP8</accession>
<feature type="compositionally biased region" description="Low complexity" evidence="2">
    <location>
        <begin position="844"/>
        <end position="868"/>
    </location>
</feature>
<feature type="region of interest" description="Disordered" evidence="2">
    <location>
        <begin position="173"/>
        <end position="214"/>
    </location>
</feature>
<dbReference type="OrthoDB" id="2919059at2759"/>